<sequence length="381" mass="43488">MKQLLVYYYRVVHCEGGHFTWAKPDQVPPRDIIRPTKTQTQAIDEIMAALAVEDEAEAELALKHAIRRLYLAMICHTVSSVPFKSPVLSFCAMLGRKLVIFDYACFHKQDDEDQIPVFLARMCKKFFQQLAETPFGHILQWRLYLFKILHLVLSEYQKAHSLLWDELLFGGKGLIPMESWRLKDDLDMEEFGGSWLSHPSNSEFLDGAKLALFRRIQGNPQLRAMFLTTAADGSVALCPKAMKIYEAHAQDFLGSGLILCHVPLGPPLRVSELLSEKLVMIYVQYHKGQQQSGVYKDNIRFLPKAIGDLLLMYIAYVIPLRQMFLRQQTPGALISPYLWSKLDGTVWADDTLAACLAKACTRAQVPWFKTAQWRQFAASIM</sequence>
<protein>
    <submittedName>
        <fullName evidence="1">Uncharacterized protein</fullName>
    </submittedName>
</protein>
<accession>A0A1B8GEY4</accession>
<dbReference type="GeneID" id="28841162"/>
<dbReference type="OrthoDB" id="3439682at2759"/>
<name>A0A1B8GEY4_9PEZI</name>
<dbReference type="AlphaFoldDB" id="A0A1B8GEY4"/>
<organism evidence="1 2">
    <name type="scientific">Pseudogymnoascus verrucosus</name>
    <dbReference type="NCBI Taxonomy" id="342668"/>
    <lineage>
        <taxon>Eukaryota</taxon>
        <taxon>Fungi</taxon>
        <taxon>Dikarya</taxon>
        <taxon>Ascomycota</taxon>
        <taxon>Pezizomycotina</taxon>
        <taxon>Leotiomycetes</taxon>
        <taxon>Thelebolales</taxon>
        <taxon>Thelebolaceae</taxon>
        <taxon>Pseudogymnoascus</taxon>
    </lineage>
</organism>
<evidence type="ECO:0000313" key="2">
    <source>
        <dbReference type="Proteomes" id="UP000091956"/>
    </source>
</evidence>
<dbReference type="STRING" id="342668.A0A1B8GEY4"/>
<reference evidence="2" key="2">
    <citation type="journal article" date="2018" name="Nat. Commun.">
        <title>Extreme sensitivity to ultraviolet light in the fungal pathogen causing white-nose syndrome of bats.</title>
        <authorList>
            <person name="Palmer J.M."/>
            <person name="Drees K.P."/>
            <person name="Foster J.T."/>
            <person name="Lindner D.L."/>
        </authorList>
    </citation>
    <scope>NUCLEOTIDE SEQUENCE [LARGE SCALE GENOMIC DNA]</scope>
    <source>
        <strain evidence="2">UAMH 10579</strain>
    </source>
</reference>
<dbReference type="EMBL" id="KV460244">
    <property type="protein sequence ID" value="OBT94394.1"/>
    <property type="molecule type" value="Genomic_DNA"/>
</dbReference>
<dbReference type="RefSeq" id="XP_018128127.1">
    <property type="nucleotide sequence ID" value="XM_018277209.1"/>
</dbReference>
<evidence type="ECO:0000313" key="1">
    <source>
        <dbReference type="EMBL" id="OBT94394.1"/>
    </source>
</evidence>
<keyword evidence="2" id="KW-1185">Reference proteome</keyword>
<proteinExistence type="predicted"/>
<gene>
    <name evidence="1" type="ORF">VE01_07776</name>
</gene>
<dbReference type="Proteomes" id="UP000091956">
    <property type="component" value="Unassembled WGS sequence"/>
</dbReference>
<reference evidence="1 2" key="1">
    <citation type="submission" date="2016-03" db="EMBL/GenBank/DDBJ databases">
        <title>Comparative genomics of Pseudogymnoascus destructans, the fungus causing white-nose syndrome of bats.</title>
        <authorList>
            <person name="Palmer J.M."/>
            <person name="Drees K.P."/>
            <person name="Foster J.T."/>
            <person name="Lindner D.L."/>
        </authorList>
    </citation>
    <scope>NUCLEOTIDE SEQUENCE [LARGE SCALE GENOMIC DNA]</scope>
    <source>
        <strain evidence="1 2">UAMH 10579</strain>
    </source>
</reference>